<dbReference type="SUPFAM" id="SSF81383">
    <property type="entry name" value="F-box domain"/>
    <property type="match status" value="1"/>
</dbReference>
<proteinExistence type="predicted"/>
<evidence type="ECO:0000313" key="3">
    <source>
        <dbReference type="Proteomes" id="UP000823388"/>
    </source>
</evidence>
<dbReference type="EMBL" id="CM029037">
    <property type="protein sequence ID" value="KAG2657980.1"/>
    <property type="molecule type" value="Genomic_DNA"/>
</dbReference>
<sequence>MEAERESTEPTAVPPSAAVRAVLGDDDLLREILLRLAFPTALVRAAPVSRRWLRHASDPAFLRRFRRLHPPVLLGFYLRELGARAPRFVPVSRAPELAAAAGQFFISDCRNGRLLVTDFDDPTACRHAVLSPLRPGPARGKKAVLPPAPKLSLIWALFEKPAAAGEDDGAVAVLMLPLGTTTKAKLQVDLLASRSGAWVVRQCEVIDLPETLPPIAYTLPPARGKIYSLTKSGRILRLDMTAARSSLLRQPERASTDNLTLSCGEEGSTLFLIHAEGYLLSIWQLPTTSSDADEWALVYDRVHVREACSRREDVMVLAVDDNLEFVFLRLRSSAVLMHLHLKSGSEKVYDELMVRDGRFLDINPFMMVWPPVFPALRDDDNPDG</sequence>
<feature type="domain" description="F-box protein AT5G49610-like beta-propeller" evidence="1">
    <location>
        <begin position="106"/>
        <end position="373"/>
    </location>
</feature>
<gene>
    <name evidence="2" type="ORF">PVAP13_1KG272600</name>
</gene>
<dbReference type="Proteomes" id="UP000823388">
    <property type="component" value="Chromosome 1K"/>
</dbReference>
<protein>
    <recommendedName>
        <fullName evidence="1">F-box protein AT5G49610-like beta-propeller domain-containing protein</fullName>
    </recommendedName>
</protein>
<reference evidence="2" key="1">
    <citation type="submission" date="2020-05" db="EMBL/GenBank/DDBJ databases">
        <title>WGS assembly of Panicum virgatum.</title>
        <authorList>
            <person name="Lovell J.T."/>
            <person name="Jenkins J."/>
            <person name="Shu S."/>
            <person name="Juenger T.E."/>
            <person name="Schmutz J."/>
        </authorList>
    </citation>
    <scope>NUCLEOTIDE SEQUENCE</scope>
    <source>
        <strain evidence="2">AP13</strain>
    </source>
</reference>
<name>A0A8T0XD39_PANVG</name>
<accession>A0A8T0XD39</accession>
<dbReference type="PANTHER" id="PTHR33207">
    <property type="entry name" value="F-BOX DOMAIN CONTAINING PROTEIN-RELATED"/>
    <property type="match status" value="1"/>
</dbReference>
<dbReference type="InterPro" id="IPR056594">
    <property type="entry name" value="AT5G49610-like_b-prop"/>
</dbReference>
<keyword evidence="3" id="KW-1185">Reference proteome</keyword>
<dbReference type="AlphaFoldDB" id="A0A8T0XD39"/>
<comment type="caution">
    <text evidence="2">The sequence shown here is derived from an EMBL/GenBank/DDBJ whole genome shotgun (WGS) entry which is preliminary data.</text>
</comment>
<organism evidence="2 3">
    <name type="scientific">Panicum virgatum</name>
    <name type="common">Blackwell switchgrass</name>
    <dbReference type="NCBI Taxonomy" id="38727"/>
    <lineage>
        <taxon>Eukaryota</taxon>
        <taxon>Viridiplantae</taxon>
        <taxon>Streptophyta</taxon>
        <taxon>Embryophyta</taxon>
        <taxon>Tracheophyta</taxon>
        <taxon>Spermatophyta</taxon>
        <taxon>Magnoliopsida</taxon>
        <taxon>Liliopsida</taxon>
        <taxon>Poales</taxon>
        <taxon>Poaceae</taxon>
        <taxon>PACMAD clade</taxon>
        <taxon>Panicoideae</taxon>
        <taxon>Panicodae</taxon>
        <taxon>Paniceae</taxon>
        <taxon>Panicinae</taxon>
        <taxon>Panicum</taxon>
        <taxon>Panicum sect. Hiantes</taxon>
    </lineage>
</organism>
<dbReference type="InterPro" id="IPR036047">
    <property type="entry name" value="F-box-like_dom_sf"/>
</dbReference>
<dbReference type="Pfam" id="PF23635">
    <property type="entry name" value="Beta-prop_AT5G49610-like"/>
    <property type="match status" value="1"/>
</dbReference>
<evidence type="ECO:0000313" key="2">
    <source>
        <dbReference type="EMBL" id="KAG2657980.1"/>
    </source>
</evidence>
<evidence type="ECO:0000259" key="1">
    <source>
        <dbReference type="Pfam" id="PF23635"/>
    </source>
</evidence>